<dbReference type="EMBL" id="JAZGSY010000002">
    <property type="protein sequence ID" value="KAL1844275.1"/>
    <property type="molecule type" value="Genomic_DNA"/>
</dbReference>
<feature type="region of interest" description="Disordered" evidence="1">
    <location>
        <begin position="755"/>
        <end position="776"/>
    </location>
</feature>
<feature type="compositionally biased region" description="Polar residues" evidence="1">
    <location>
        <begin position="1480"/>
        <end position="1489"/>
    </location>
</feature>
<protein>
    <recommendedName>
        <fullName evidence="4">Pt repeat family protein</fullName>
    </recommendedName>
</protein>
<feature type="compositionally biased region" description="Polar residues" evidence="1">
    <location>
        <begin position="575"/>
        <end position="592"/>
    </location>
</feature>
<feature type="compositionally biased region" description="Polar residues" evidence="1">
    <location>
        <begin position="1283"/>
        <end position="1292"/>
    </location>
</feature>
<feature type="region of interest" description="Disordered" evidence="1">
    <location>
        <begin position="825"/>
        <end position="895"/>
    </location>
</feature>
<feature type="compositionally biased region" description="Polar residues" evidence="1">
    <location>
        <begin position="2076"/>
        <end position="2090"/>
    </location>
</feature>
<organism evidence="2 3">
    <name type="scientific">Humicola insolens</name>
    <name type="common">Soft-rot fungus</name>
    <dbReference type="NCBI Taxonomy" id="85995"/>
    <lineage>
        <taxon>Eukaryota</taxon>
        <taxon>Fungi</taxon>
        <taxon>Dikarya</taxon>
        <taxon>Ascomycota</taxon>
        <taxon>Pezizomycotina</taxon>
        <taxon>Sordariomycetes</taxon>
        <taxon>Sordariomycetidae</taxon>
        <taxon>Sordariales</taxon>
        <taxon>Chaetomiaceae</taxon>
        <taxon>Mycothermus</taxon>
    </lineage>
</organism>
<accession>A0ABR3VQT2</accession>
<feature type="region of interest" description="Disordered" evidence="1">
    <location>
        <begin position="507"/>
        <end position="534"/>
    </location>
</feature>
<feature type="compositionally biased region" description="Acidic residues" evidence="1">
    <location>
        <begin position="1553"/>
        <end position="1566"/>
    </location>
</feature>
<name>A0ABR3VQT2_HUMIN</name>
<sequence length="2243" mass="236852">MGDVFPRLDSAFSFAHVDKQHPFDGIERGHGLLSPVFEDVQSRTTPSDPALVVHVDIRFTDPVIRSRYYRSYESSPEFNATTRICRGLVRRIERCAEEFVTRKDSTALELFKRDSFDRKPQRYEMTFRVARRGKGEWAERTYRSYQKQPLTIAHTRDVVLATHRIVGLFLLRHDRNFRWLDCLGPDAGLPDTPETAVPSRGGPPSLLCVPQSRFIEATQAFEFVPGYDIHISFRSTNPHRQIPAIERNLKVSSTQTAPLTLFMSEDLLRKAQQVVNDELAQRWCQVAELPIPFRDDALEIGIRVVNNLGRQYDHVCADMTSTLPLFRDDEGRDCDAFLSAVEQRLAQTRNDADSALNATNDLEFRIVELKGVGWILREPAHFTVGPSISHGQQTIQAALDRLQTGVGDVIRGHNLAIHIKAQKRGHVVLDKAIVAHEKRGKPLETFSSREDEQAIFVARLKARVQADMDKIFQDSCCIDDIPEEEEDYFVRSVTPVTPVQLEQAIFDGPSRDHSPCSVRSCPPKPARQTSFSGLHLLPRPRSQRVFSLSSRSTESVRSIDYLKPGRYTYAESDISRPSTAGSEQMPRRSNTPSPVPDRGPVALERPVRAFSLGSKRSTTWIRPGNASTLAEQSACGAESSGPIQKDSEGALQISVASHETRSMTSLDGEGISRAASSTITLESASLVSLEVRPAAQNCEPSPQNTTIKATTPVAGQPKQIVMNTPEFVDAREYPTSPEPQEIAAVKAELTTALSSTLSPRDDDEYSTAPTTPELSVGASSMGYDVATTPVLMRTTSEAKDNILMHLCPESEQVEDPETVPVRLQPESTADAEVSNDRLTTPSFPSKRDRGDSEDVVPLPTAAPDDGDAVAHPRPPIPDPAARATPPLHEETQSDALPHAAAPSDDILAVSPATHNSHDDSGTSTAVCNSPTLQEIIKADKLISELVAPTLGTESTIATSEDNTHHVPELALDLPTPQVRTPNLDTGAAAAAESDRDTDDADRNRDTSSDSSALADELGGGCPVAESAIVESLGDDAVSDTVVSGPERAVACPGGLGVLGWNEDEAEEGEAPKGHDSAAVEALGEDVAAEAAGLGPEVVAEPGGKGEAERIGDKAEKEGPRYQGASEDGRSDDAGGSVGGEEVHLRTWAEVAAAGTREAEEGEARTLPSIEVGPGEETEDTDRDVVGVGLGPEMDEEWGSESNGFEHGSEDVRSDAVGRVDGEDVHPRTCAEVTAAGNRESETVDIAAMTVPAAEAGPVEETEDVHRGPESVALVPEMDGDGISESSEGTGTAPSVDIGHGGGEGVHPRTWAEVAAAGIRETEAGDAGTVPSIEVGPGEGTKDLDRGADDAAFVPEVDAEESLESSGPGDGAGVLQVSPEKGPTVEADDVLGSDHAVTETSVQSESRPSVSPPDTEVAEGTKPLPAVPDEPTLEPNHAATETTVKSESESSGLDFNAEAAETELPPGVPSEPTLGSDYPATETTVESESGSPGLGPDAKVAEETKLCLDPVATGGEDESAKSAETMPAPPAQAEEEANQEPVSIESELVKDVTADLETEPATPDDDTSQAKDDSPAVVAAADVEAESIAGTVSMPSEPETKLDPSPVTETEAIPLDAPGEQTVGAALESVGSGLEDENPLKEGAVADGPGTDPIEDAAAIDGEDHHYQIRVTGERQDKSPQPISEVAPSQPEESSGLEEAGEIRVHDGQGSVPPPESDTNLIFDGLVQGSEQDIHYEAEGSGSAPTGLGIVEPEIRGPCVEVELDAAGKIETSAADNVPGAAEPDAIGPESPDSGVAGMDKEDPLAILSPIGNEARGVDGGDKSDLTPLAAEQQESGGELASAASGSPVSDIDTQISSKEPEVLGQDWDSAGKAAVDGTSADFEVVDDKTPRQLTSRIGGDEASKPSEQTLPNSGAGLDGGASEKTFGPEGRVLQPASELTAPEIAEAGLAESSFTIPSPPSKPDEPAPVISADGSATPPATPKLAEPATPPHHRQNSIPHLAPVPDISKLADLYPITPESPISLRSFDASRSTTTITTDTQPRDSVDSIRSIVEEQPQPKQQPHHLSASQPPPKSIPSTRSSSPANRRLQTTGYLGVGLGLGLGLGLGPKGLAQRRSYLDLHGGALDDNDDESSSACRRVSLLLHSPKLRQGGVQQKHRQPDGEELRDKGVARLAGSEEPGTAAGGISPRDGGVRVERKRMKKKEQEGDHEDDGLSADSPVLPRMMVLLAGAVAVGKILSGPG</sequence>
<evidence type="ECO:0008006" key="4">
    <source>
        <dbReference type="Google" id="ProtNLM"/>
    </source>
</evidence>
<gene>
    <name evidence="2" type="ORF">VTJ49DRAFT_2332</name>
</gene>
<feature type="compositionally biased region" description="Basic and acidic residues" evidence="1">
    <location>
        <begin position="1339"/>
        <end position="1348"/>
    </location>
</feature>
<feature type="compositionally biased region" description="Polar residues" evidence="1">
    <location>
        <begin position="1397"/>
        <end position="1408"/>
    </location>
</feature>
<evidence type="ECO:0000313" key="2">
    <source>
        <dbReference type="EMBL" id="KAL1844275.1"/>
    </source>
</evidence>
<feature type="compositionally biased region" description="Low complexity" evidence="1">
    <location>
        <begin position="1574"/>
        <end position="1588"/>
    </location>
</feature>
<evidence type="ECO:0000313" key="3">
    <source>
        <dbReference type="Proteomes" id="UP001583172"/>
    </source>
</evidence>
<feature type="region of interest" description="Disordered" evidence="1">
    <location>
        <begin position="2019"/>
        <end position="2090"/>
    </location>
</feature>
<feature type="region of interest" description="Disordered" evidence="1">
    <location>
        <begin position="1094"/>
        <end position="1211"/>
    </location>
</feature>
<feature type="region of interest" description="Disordered" evidence="1">
    <location>
        <begin position="973"/>
        <end position="1019"/>
    </location>
</feature>
<evidence type="ECO:0000256" key="1">
    <source>
        <dbReference type="SAM" id="MobiDB-lite"/>
    </source>
</evidence>
<feature type="region of interest" description="Disordered" evidence="1">
    <location>
        <begin position="2149"/>
        <end position="2220"/>
    </location>
</feature>
<dbReference type="Proteomes" id="UP001583172">
    <property type="component" value="Unassembled WGS sequence"/>
</dbReference>
<feature type="compositionally biased region" description="Basic and acidic residues" evidence="1">
    <location>
        <begin position="2159"/>
        <end position="2171"/>
    </location>
</feature>
<feature type="compositionally biased region" description="Low complexity" evidence="1">
    <location>
        <begin position="1834"/>
        <end position="1846"/>
    </location>
</feature>
<feature type="compositionally biased region" description="Low complexity" evidence="1">
    <location>
        <begin position="1439"/>
        <end position="1450"/>
    </location>
</feature>
<feature type="region of interest" description="Disordered" evidence="1">
    <location>
        <begin position="1252"/>
        <end position="1749"/>
    </location>
</feature>
<comment type="caution">
    <text evidence="2">The sequence shown here is derived from an EMBL/GenBank/DDBJ whole genome shotgun (WGS) entry which is preliminary data.</text>
</comment>
<reference evidence="2 3" key="1">
    <citation type="journal article" date="2024" name="Commun. Biol.">
        <title>Comparative genomic analysis of thermophilic fungi reveals convergent evolutionary adaptations and gene losses.</title>
        <authorList>
            <person name="Steindorff A.S."/>
            <person name="Aguilar-Pontes M.V."/>
            <person name="Robinson A.J."/>
            <person name="Andreopoulos B."/>
            <person name="LaButti K."/>
            <person name="Kuo A."/>
            <person name="Mondo S."/>
            <person name="Riley R."/>
            <person name="Otillar R."/>
            <person name="Haridas S."/>
            <person name="Lipzen A."/>
            <person name="Grimwood J."/>
            <person name="Schmutz J."/>
            <person name="Clum A."/>
            <person name="Reid I.D."/>
            <person name="Moisan M.C."/>
            <person name="Butler G."/>
            <person name="Nguyen T.T.M."/>
            <person name="Dewar K."/>
            <person name="Conant G."/>
            <person name="Drula E."/>
            <person name="Henrissat B."/>
            <person name="Hansel C."/>
            <person name="Singer S."/>
            <person name="Hutchinson M.I."/>
            <person name="de Vries R.P."/>
            <person name="Natvig D.O."/>
            <person name="Powell A.J."/>
            <person name="Tsang A."/>
            <person name="Grigoriev I.V."/>
        </authorList>
    </citation>
    <scope>NUCLEOTIDE SEQUENCE [LARGE SCALE GENOMIC DNA]</scope>
    <source>
        <strain evidence="2 3">CBS 620.91</strain>
    </source>
</reference>
<feature type="compositionally biased region" description="Basic and acidic residues" evidence="1">
    <location>
        <begin position="1661"/>
        <end position="1677"/>
    </location>
</feature>
<proteinExistence type="predicted"/>
<feature type="region of interest" description="Disordered" evidence="1">
    <location>
        <begin position="570"/>
        <end position="609"/>
    </location>
</feature>
<keyword evidence="3" id="KW-1185">Reference proteome</keyword>
<feature type="compositionally biased region" description="Basic and acidic residues" evidence="1">
    <location>
        <begin position="1815"/>
        <end position="1824"/>
    </location>
</feature>
<feature type="compositionally biased region" description="Basic and acidic residues" evidence="1">
    <location>
        <begin position="1103"/>
        <end position="1119"/>
    </location>
</feature>
<feature type="region of interest" description="Disordered" evidence="1">
    <location>
        <begin position="1772"/>
        <end position="2003"/>
    </location>
</feature>